<feature type="compositionally biased region" description="Low complexity" evidence="5">
    <location>
        <begin position="430"/>
        <end position="447"/>
    </location>
</feature>
<feature type="compositionally biased region" description="Basic and acidic residues" evidence="5">
    <location>
        <begin position="824"/>
        <end position="833"/>
    </location>
</feature>
<comment type="caution">
    <text evidence="6">The sequence shown here is derived from an EMBL/GenBank/DDBJ whole genome shotgun (WGS) entry which is preliminary data.</text>
</comment>
<dbReference type="Gene3D" id="2.160.20.80">
    <property type="entry name" value="E3 ubiquitin-protein ligase SopA"/>
    <property type="match status" value="1"/>
</dbReference>
<evidence type="ECO:0000256" key="3">
    <source>
        <dbReference type="ARBA" id="ARBA00023054"/>
    </source>
</evidence>
<feature type="compositionally biased region" description="Gly residues" evidence="5">
    <location>
        <begin position="323"/>
        <end position="338"/>
    </location>
</feature>
<keyword evidence="2" id="KW-0963">Cytoplasm</keyword>
<accession>A0AAD7T3V9</accession>
<proteinExistence type="predicted"/>
<reference evidence="6" key="1">
    <citation type="journal article" date="2023" name="Science">
        <title>Genome structures resolve the early diversification of teleost fishes.</title>
        <authorList>
            <person name="Parey E."/>
            <person name="Louis A."/>
            <person name="Montfort J."/>
            <person name="Bouchez O."/>
            <person name="Roques C."/>
            <person name="Iampietro C."/>
            <person name="Lluch J."/>
            <person name="Castinel A."/>
            <person name="Donnadieu C."/>
            <person name="Desvignes T."/>
            <person name="Floi Bucao C."/>
            <person name="Jouanno E."/>
            <person name="Wen M."/>
            <person name="Mejri S."/>
            <person name="Dirks R."/>
            <person name="Jansen H."/>
            <person name="Henkel C."/>
            <person name="Chen W.J."/>
            <person name="Zahm M."/>
            <person name="Cabau C."/>
            <person name="Klopp C."/>
            <person name="Thompson A.W."/>
            <person name="Robinson-Rechavi M."/>
            <person name="Braasch I."/>
            <person name="Lecointre G."/>
            <person name="Bobe J."/>
            <person name="Postlethwait J.H."/>
            <person name="Berthelot C."/>
            <person name="Roest Crollius H."/>
            <person name="Guiguen Y."/>
        </authorList>
    </citation>
    <scope>NUCLEOTIDE SEQUENCE</scope>
    <source>
        <strain evidence="6">NC1722</strain>
    </source>
</reference>
<evidence type="ECO:0008006" key="8">
    <source>
        <dbReference type="Google" id="ProtNLM"/>
    </source>
</evidence>
<feature type="region of interest" description="Disordered" evidence="5">
    <location>
        <begin position="148"/>
        <end position="223"/>
    </location>
</feature>
<name>A0AAD7T3V9_9TELE</name>
<evidence type="ECO:0000313" key="7">
    <source>
        <dbReference type="Proteomes" id="UP001221898"/>
    </source>
</evidence>
<dbReference type="Pfam" id="PF06818">
    <property type="entry name" value="Fez1"/>
    <property type="match status" value="2"/>
</dbReference>
<feature type="compositionally biased region" description="Pro residues" evidence="5">
    <location>
        <begin position="922"/>
        <end position="939"/>
    </location>
</feature>
<dbReference type="EMBL" id="JAINUG010000014">
    <property type="protein sequence ID" value="KAJ8413964.1"/>
    <property type="molecule type" value="Genomic_DNA"/>
</dbReference>
<feature type="compositionally biased region" description="Polar residues" evidence="5">
    <location>
        <begin position="378"/>
        <end position="391"/>
    </location>
</feature>
<evidence type="ECO:0000256" key="4">
    <source>
        <dbReference type="SAM" id="Coils"/>
    </source>
</evidence>
<feature type="compositionally biased region" description="Low complexity" evidence="5">
    <location>
        <begin position="912"/>
        <end position="921"/>
    </location>
</feature>
<feature type="compositionally biased region" description="Gly residues" evidence="5">
    <location>
        <begin position="352"/>
        <end position="376"/>
    </location>
</feature>
<dbReference type="GO" id="GO:0043197">
    <property type="term" value="C:dendritic spine"/>
    <property type="evidence" value="ECO:0007669"/>
    <property type="project" value="TreeGrafter"/>
</dbReference>
<keyword evidence="7" id="KW-1185">Reference proteome</keyword>
<feature type="region of interest" description="Disordered" evidence="5">
    <location>
        <begin position="704"/>
        <end position="872"/>
    </location>
</feature>
<evidence type="ECO:0000256" key="2">
    <source>
        <dbReference type="ARBA" id="ARBA00022490"/>
    </source>
</evidence>
<dbReference type="GO" id="GO:0005737">
    <property type="term" value="C:cytoplasm"/>
    <property type="evidence" value="ECO:0007669"/>
    <property type="project" value="UniProtKB-SubCell"/>
</dbReference>
<dbReference type="InterPro" id="IPR045329">
    <property type="entry name" value="LZTS"/>
</dbReference>
<feature type="coiled-coil region" evidence="4">
    <location>
        <begin position="471"/>
        <end position="577"/>
    </location>
</feature>
<feature type="region of interest" description="Disordered" evidence="5">
    <location>
        <begin position="259"/>
        <end position="290"/>
    </location>
</feature>
<dbReference type="Proteomes" id="UP001221898">
    <property type="component" value="Unassembled WGS sequence"/>
</dbReference>
<sequence length="947" mass="103775">MVYRHCGPGNRSRDWIEAMRRQRKRSECHREGGREAVLACAGRRDRAPGDSSCVRSDPRTLPSITALKTPNRTGPIGQVVNEPRDDRGNWNHALLTVVVVKPCTRLLAGVVGSPEMTGVACARRSERTAMGSVGSGVAGEQEFAMKSVGTRTTLPRAPPPARRGPAHRSCSSERPAPAAVASEGTEGTASSDGRSTDRCSTDRCSTDRPQPATASSDSTVSNGDRLASNAAFLNGAGRREGPWGAVAIDACGNNVVLTGEKTSGGPNPQYRDAPGAKADNHNPPKILPVSGKLEQNSAGLVRPSAFKPVVPKSFHSMQNLVGQSGGGRGRGVGGGGAGAPPAPGGHLEQDSPGGGGGGGGGGGRGGGGGGGQGGLSDSGRNSLTSLPTYSGSGSGYAPPHALPPLSASTSHINRLGTAPPPLDKPSYQNGLSASDSGRSSSGKSSSSYQRLSHLGDAPPPLRPSPSSDDIIQDLEDRLWEKEQEVLHMRRNLDQSEAAIVQVFEEKQRVWEREMEELRQNYAARLAQVSRRAQRMQHALQAQIARLQQDKRRLQDEIAALLAHREDLERKCLDYRKEQADILPRLEETKWEVCQKAGEISLLKQQLRESQGEVTQRAGETVALRGQLKEVSAQLREREDLVLGLKDSYSSKSLKLEHCQGELQRTLTEVSLLREKLGGFETEVLGLKQALGELSGDTLLSLQSDEAKAQRQEAEKQEAERREAERREAERREAERRNTERREAELRNTERREAELRNTERREAELRNAERREVERREVEGRQAKLREAELQEAERREAELRNTERREAERREAEQQEAEQQVVEQRDAEHQEAELQESGELRQQLETLQGELRQERQQRQRQSLSFAQERHVWQDEKDRVLQYQAQLQLSYVETLQRNQALELRMGQLNDKLSSSSSSSPASAPPPAALAPCPPLPHPLAPRRGRKA</sequence>
<evidence type="ECO:0000256" key="1">
    <source>
        <dbReference type="ARBA" id="ARBA00004496"/>
    </source>
</evidence>
<feature type="compositionally biased region" description="Low complexity" evidence="5">
    <location>
        <begin position="841"/>
        <end position="851"/>
    </location>
</feature>
<feature type="region of interest" description="Disordered" evidence="5">
    <location>
        <begin position="906"/>
        <end position="947"/>
    </location>
</feature>
<dbReference type="PANTHER" id="PTHR19354">
    <property type="entry name" value="ZIPPER PUTATIVE TUMOR SUPPRESSOR 2 HOMOLOG-LIKE PROTEIN-RELATED"/>
    <property type="match status" value="1"/>
</dbReference>
<comment type="subcellular location">
    <subcellularLocation>
        <location evidence="1">Cytoplasm</location>
    </subcellularLocation>
</comment>
<evidence type="ECO:0000256" key="5">
    <source>
        <dbReference type="SAM" id="MobiDB-lite"/>
    </source>
</evidence>
<dbReference type="AlphaFoldDB" id="A0AAD7T3V9"/>
<organism evidence="6 7">
    <name type="scientific">Aldrovandia affinis</name>
    <dbReference type="NCBI Taxonomy" id="143900"/>
    <lineage>
        <taxon>Eukaryota</taxon>
        <taxon>Metazoa</taxon>
        <taxon>Chordata</taxon>
        <taxon>Craniata</taxon>
        <taxon>Vertebrata</taxon>
        <taxon>Euteleostomi</taxon>
        <taxon>Actinopterygii</taxon>
        <taxon>Neopterygii</taxon>
        <taxon>Teleostei</taxon>
        <taxon>Notacanthiformes</taxon>
        <taxon>Halosauridae</taxon>
        <taxon>Aldrovandia</taxon>
    </lineage>
</organism>
<feature type="region of interest" description="Disordered" evidence="5">
    <location>
        <begin position="318"/>
        <end position="469"/>
    </location>
</feature>
<feature type="compositionally biased region" description="Basic and acidic residues" evidence="5">
    <location>
        <begin position="194"/>
        <end position="206"/>
    </location>
</feature>
<keyword evidence="3 4" id="KW-0175">Coiled coil</keyword>
<dbReference type="PANTHER" id="PTHR19354:SF6">
    <property type="entry name" value="ZIPPER PUTATIVE TUMOR SUPPRESSOR 3-RELATED"/>
    <property type="match status" value="1"/>
</dbReference>
<gene>
    <name evidence="6" type="ORF">AAFF_G00065620</name>
</gene>
<dbReference type="GO" id="GO:0061001">
    <property type="term" value="P:regulation of dendritic spine morphogenesis"/>
    <property type="evidence" value="ECO:0007669"/>
    <property type="project" value="TreeGrafter"/>
</dbReference>
<feature type="compositionally biased region" description="Basic and acidic residues" evidence="5">
    <location>
        <begin position="704"/>
        <end position="814"/>
    </location>
</feature>
<evidence type="ECO:0000313" key="6">
    <source>
        <dbReference type="EMBL" id="KAJ8413964.1"/>
    </source>
</evidence>
<feature type="compositionally biased region" description="Low complexity" evidence="5">
    <location>
        <begin position="397"/>
        <end position="408"/>
    </location>
</feature>
<protein>
    <recommendedName>
        <fullName evidence="8">Leucine zipper tumor suppressor 3</fullName>
    </recommendedName>
</protein>
<feature type="compositionally biased region" description="Polar residues" evidence="5">
    <location>
        <begin position="212"/>
        <end position="222"/>
    </location>
</feature>